<evidence type="ECO:0000256" key="1">
    <source>
        <dbReference type="SAM" id="Coils"/>
    </source>
</evidence>
<dbReference type="Proteomes" id="UP000799778">
    <property type="component" value="Unassembled WGS sequence"/>
</dbReference>
<feature type="region of interest" description="Disordered" evidence="2">
    <location>
        <begin position="492"/>
        <end position="558"/>
    </location>
</feature>
<feature type="coiled-coil region" evidence="1">
    <location>
        <begin position="280"/>
        <end position="314"/>
    </location>
</feature>
<organism evidence="3 4">
    <name type="scientific">Aaosphaeria arxii CBS 175.79</name>
    <dbReference type="NCBI Taxonomy" id="1450172"/>
    <lineage>
        <taxon>Eukaryota</taxon>
        <taxon>Fungi</taxon>
        <taxon>Dikarya</taxon>
        <taxon>Ascomycota</taxon>
        <taxon>Pezizomycotina</taxon>
        <taxon>Dothideomycetes</taxon>
        <taxon>Pleosporomycetidae</taxon>
        <taxon>Pleosporales</taxon>
        <taxon>Pleosporales incertae sedis</taxon>
        <taxon>Aaosphaeria</taxon>
    </lineage>
</organism>
<feature type="region of interest" description="Disordered" evidence="2">
    <location>
        <begin position="163"/>
        <end position="212"/>
    </location>
</feature>
<evidence type="ECO:0000313" key="3">
    <source>
        <dbReference type="EMBL" id="KAF2021960.1"/>
    </source>
</evidence>
<keyword evidence="1" id="KW-0175">Coiled coil</keyword>
<protein>
    <recommendedName>
        <fullName evidence="5">Autophagy-related protein 28</fullName>
    </recommendedName>
</protein>
<dbReference type="EMBL" id="ML978066">
    <property type="protein sequence ID" value="KAF2021960.1"/>
    <property type="molecule type" value="Genomic_DNA"/>
</dbReference>
<feature type="region of interest" description="Disordered" evidence="2">
    <location>
        <begin position="89"/>
        <end position="111"/>
    </location>
</feature>
<dbReference type="GeneID" id="54284159"/>
<dbReference type="OrthoDB" id="5342758at2759"/>
<proteinExistence type="predicted"/>
<feature type="compositionally biased region" description="Polar residues" evidence="2">
    <location>
        <begin position="176"/>
        <end position="186"/>
    </location>
</feature>
<evidence type="ECO:0000256" key="2">
    <source>
        <dbReference type="SAM" id="MobiDB-lite"/>
    </source>
</evidence>
<dbReference type="RefSeq" id="XP_033390299.1">
    <property type="nucleotide sequence ID" value="XM_033526762.1"/>
</dbReference>
<evidence type="ECO:0008006" key="5">
    <source>
        <dbReference type="Google" id="ProtNLM"/>
    </source>
</evidence>
<keyword evidence="4" id="KW-1185">Reference proteome</keyword>
<accession>A0A6A5YB07</accession>
<dbReference type="AlphaFoldDB" id="A0A6A5YB07"/>
<sequence>MSFARMLPVTPALVIIWTAADSLMLSRRQPGSSPAHSTTLSSKYFVQSCLHNLFCIILLLSIVKQTNMSLINSVLGSLSPKFRSSFEDPHAREHELPQYRSPSSSPRIPPPISSTVLWNARSERISSQPRVPDDLLAIQRRARHLEQQLQELLDAQADGLLTGLGGNESAPDDLVSNGSTTPTVSSVRDHERSAENWDNRQTNNGGRKKKRKISLNVARRGISRRIQQLSSVKDEELDILDGNLHDLQVIVERTEAWAKKKTRLQRRIRDIETESNGDRGQMLRSEASKLEQEIRRKEEELRVLKSRHRRVLDEIAEGENSLEARMSSYKSSLSMLDKDVATFLARPPVPNHAPLSKLPFLSLPPNRRTLELAHEYWQDEHNRLLEKCQEVDTDRAALDEGVVLWDGVVNKVTEFESSLQDYMQFAAGRKNDSDPSDLLSRMGTTTAWLEKELESASSKGWNLLVCAIGAELEAFKQGRTLLEAALGVQSNGKEKASKPLVDAEDSHTDSEGEGSSSAIRLTRSPPKSTITPKPKFFDTDDEDPDPELMISHQDTDTD</sequence>
<feature type="compositionally biased region" description="Low complexity" evidence="2">
    <location>
        <begin position="524"/>
        <end position="534"/>
    </location>
</feature>
<gene>
    <name evidence="3" type="ORF">BU24DRAFT_417607</name>
</gene>
<evidence type="ECO:0000313" key="4">
    <source>
        <dbReference type="Proteomes" id="UP000799778"/>
    </source>
</evidence>
<name>A0A6A5YB07_9PLEO</name>
<feature type="compositionally biased region" description="Basic and acidic residues" evidence="2">
    <location>
        <begin position="187"/>
        <end position="198"/>
    </location>
</feature>
<reference evidence="3" key="1">
    <citation type="journal article" date="2020" name="Stud. Mycol.">
        <title>101 Dothideomycetes genomes: a test case for predicting lifestyles and emergence of pathogens.</title>
        <authorList>
            <person name="Haridas S."/>
            <person name="Albert R."/>
            <person name="Binder M."/>
            <person name="Bloem J."/>
            <person name="Labutti K."/>
            <person name="Salamov A."/>
            <person name="Andreopoulos B."/>
            <person name="Baker S."/>
            <person name="Barry K."/>
            <person name="Bills G."/>
            <person name="Bluhm B."/>
            <person name="Cannon C."/>
            <person name="Castanera R."/>
            <person name="Culley D."/>
            <person name="Daum C."/>
            <person name="Ezra D."/>
            <person name="Gonzalez J."/>
            <person name="Henrissat B."/>
            <person name="Kuo A."/>
            <person name="Liang C."/>
            <person name="Lipzen A."/>
            <person name="Lutzoni F."/>
            <person name="Magnuson J."/>
            <person name="Mondo S."/>
            <person name="Nolan M."/>
            <person name="Ohm R."/>
            <person name="Pangilinan J."/>
            <person name="Park H.-J."/>
            <person name="Ramirez L."/>
            <person name="Alfaro M."/>
            <person name="Sun H."/>
            <person name="Tritt A."/>
            <person name="Yoshinaga Y."/>
            <person name="Zwiers L.-H."/>
            <person name="Turgeon B."/>
            <person name="Goodwin S."/>
            <person name="Spatafora J."/>
            <person name="Crous P."/>
            <person name="Grigoriev I."/>
        </authorList>
    </citation>
    <scope>NUCLEOTIDE SEQUENCE</scope>
    <source>
        <strain evidence="3">CBS 175.79</strain>
    </source>
</reference>